<keyword evidence="2" id="KW-1185">Reference proteome</keyword>
<dbReference type="EMBL" id="CP114040">
    <property type="protein sequence ID" value="WAS90246.1"/>
    <property type="molecule type" value="Genomic_DNA"/>
</dbReference>
<protein>
    <submittedName>
        <fullName evidence="1">Uncharacterized protein</fullName>
    </submittedName>
</protein>
<name>A0ABY7GTG9_9BACT</name>
<organism evidence="1 2">
    <name type="scientific">Nannocystis punicea</name>
    <dbReference type="NCBI Taxonomy" id="2995304"/>
    <lineage>
        <taxon>Bacteria</taxon>
        <taxon>Pseudomonadati</taxon>
        <taxon>Myxococcota</taxon>
        <taxon>Polyangia</taxon>
        <taxon>Nannocystales</taxon>
        <taxon>Nannocystaceae</taxon>
        <taxon>Nannocystis</taxon>
    </lineage>
</organism>
<evidence type="ECO:0000313" key="2">
    <source>
        <dbReference type="Proteomes" id="UP001164459"/>
    </source>
</evidence>
<dbReference type="RefSeq" id="WP_269032577.1">
    <property type="nucleotide sequence ID" value="NZ_CP114040.1"/>
</dbReference>
<gene>
    <name evidence="1" type="ORF">O0S08_28965</name>
</gene>
<sequence length="108" mass="11931">MAPIRSLRLKFACDEDWHAFAGDAGVRRCETCRTAVHDLSALTRSEATALFRDPPASGLCVRYQHDAMGRILFRSETRPGQLVWQRFVPPTVEAAADADTGAGERRGD</sequence>
<accession>A0ABY7GTG9</accession>
<proteinExistence type="predicted"/>
<dbReference type="Proteomes" id="UP001164459">
    <property type="component" value="Chromosome"/>
</dbReference>
<evidence type="ECO:0000313" key="1">
    <source>
        <dbReference type="EMBL" id="WAS90246.1"/>
    </source>
</evidence>
<reference evidence="1" key="1">
    <citation type="submission" date="2022-11" db="EMBL/GenBank/DDBJ databases">
        <title>Minimal conservation of predation-associated metabolite biosynthetic gene clusters underscores biosynthetic potential of Myxococcota including descriptions for ten novel species: Archangium lansinium sp. nov., Myxococcus landrumus sp. nov., Nannocystis bai.</title>
        <authorList>
            <person name="Ahearne A."/>
            <person name="Stevens C."/>
            <person name="Dowd S."/>
        </authorList>
    </citation>
    <scope>NUCLEOTIDE SEQUENCE</scope>
    <source>
        <strain evidence="1">Fl3</strain>
    </source>
</reference>